<evidence type="ECO:0000256" key="1">
    <source>
        <dbReference type="ARBA" id="ARBA00022690"/>
    </source>
</evidence>
<dbReference type="InterPro" id="IPR036331">
    <property type="entry name" value="Chagasin-like_sf"/>
</dbReference>
<name>A0A2V2N1I3_9EURY</name>
<gene>
    <name evidence="4" type="ORF">DLD82_12140</name>
</gene>
<evidence type="ECO:0000313" key="5">
    <source>
        <dbReference type="Proteomes" id="UP000245934"/>
    </source>
</evidence>
<dbReference type="OrthoDB" id="28968at2157"/>
<comment type="caution">
    <text evidence="4">The sequence shown here is derived from an EMBL/GenBank/DDBJ whole genome shotgun (WGS) entry which is preliminary data.</text>
</comment>
<keyword evidence="1" id="KW-0646">Protease inhibitor</keyword>
<evidence type="ECO:0000256" key="2">
    <source>
        <dbReference type="ARBA" id="ARBA00022704"/>
    </source>
</evidence>
<dbReference type="PANTHER" id="PTHR36530:SF1">
    <property type="entry name" value="AMOEBIASIN-1"/>
    <property type="match status" value="1"/>
</dbReference>
<dbReference type="Proteomes" id="UP000245934">
    <property type="component" value="Unassembled WGS sequence"/>
</dbReference>
<dbReference type="GO" id="GO:0004869">
    <property type="term" value="F:cysteine-type endopeptidase inhibitor activity"/>
    <property type="evidence" value="ECO:0007669"/>
    <property type="project" value="UniProtKB-KW"/>
</dbReference>
<keyword evidence="5" id="KW-1185">Reference proteome</keyword>
<dbReference type="EMBL" id="QGMZ01000026">
    <property type="protein sequence ID" value="PWR72500.1"/>
    <property type="molecule type" value="Genomic_DNA"/>
</dbReference>
<accession>A0A2V2N1I3</accession>
<dbReference type="Pfam" id="PF09394">
    <property type="entry name" value="Inhibitor_I42"/>
    <property type="match status" value="1"/>
</dbReference>
<sequence length="121" mass="13593">MESNESDISYSYEEEITMLQDKTNRTIPEELKIGQPTQISLKENPTTGYSWNVTVTDGLVIIDDTFVGPDNKRLVGAGGTHIWTLKATGVGNQSFSGVYRRSWEPADDSDTRYVKEFIVLQ</sequence>
<dbReference type="InterPro" id="IPR052781">
    <property type="entry name" value="Cys_protease_inhibitor_I42"/>
</dbReference>
<dbReference type="Gene3D" id="2.60.40.2020">
    <property type="match status" value="1"/>
</dbReference>
<protein>
    <recommendedName>
        <fullName evidence="3">Proteinase inhibitor I42 chagasin domain-containing protein</fullName>
    </recommendedName>
</protein>
<organism evidence="4 5">
    <name type="scientific">Methanospirillum stamsii</name>
    <dbReference type="NCBI Taxonomy" id="1277351"/>
    <lineage>
        <taxon>Archaea</taxon>
        <taxon>Methanobacteriati</taxon>
        <taxon>Methanobacteriota</taxon>
        <taxon>Stenosarchaea group</taxon>
        <taxon>Methanomicrobia</taxon>
        <taxon>Methanomicrobiales</taxon>
        <taxon>Methanospirillaceae</taxon>
        <taxon>Methanospirillum</taxon>
    </lineage>
</organism>
<dbReference type="AlphaFoldDB" id="A0A2V2N1I3"/>
<keyword evidence="2" id="KW-0789">Thiol protease inhibitor</keyword>
<evidence type="ECO:0000259" key="3">
    <source>
        <dbReference type="Pfam" id="PF09394"/>
    </source>
</evidence>
<reference evidence="4 5" key="1">
    <citation type="submission" date="2018-05" db="EMBL/GenBank/DDBJ databases">
        <title>Draft genome of Methanospirillum stamsii Pt1.</title>
        <authorList>
            <person name="Dueholm M.S."/>
            <person name="Nielsen P.H."/>
            <person name="Bakmann L.F."/>
            <person name="Otzen D.E."/>
        </authorList>
    </citation>
    <scope>NUCLEOTIDE SEQUENCE [LARGE SCALE GENOMIC DNA]</scope>
    <source>
        <strain evidence="4 5">Pt1</strain>
    </source>
</reference>
<proteinExistence type="predicted"/>
<dbReference type="SUPFAM" id="SSF141066">
    <property type="entry name" value="ICP-like"/>
    <property type="match status" value="1"/>
</dbReference>
<evidence type="ECO:0000313" key="4">
    <source>
        <dbReference type="EMBL" id="PWR72500.1"/>
    </source>
</evidence>
<dbReference type="InterPro" id="IPR018990">
    <property type="entry name" value="Prot_inh_I42_chagasin"/>
</dbReference>
<feature type="domain" description="Proteinase inhibitor I42 chagasin" evidence="3">
    <location>
        <begin position="31"/>
        <end position="110"/>
    </location>
</feature>
<dbReference type="PANTHER" id="PTHR36530">
    <property type="entry name" value="INHIBITOR OF CYSTEINE PEPTIDASE"/>
    <property type="match status" value="1"/>
</dbReference>